<name>A0A8T2NA74_9TELE</name>
<evidence type="ECO:0000313" key="2">
    <source>
        <dbReference type="Proteomes" id="UP000824540"/>
    </source>
</evidence>
<gene>
    <name evidence="1" type="ORF">JZ751_003192</name>
</gene>
<accession>A0A8T2NA74</accession>
<organism evidence="1 2">
    <name type="scientific">Albula glossodonta</name>
    <name type="common">roundjaw bonefish</name>
    <dbReference type="NCBI Taxonomy" id="121402"/>
    <lineage>
        <taxon>Eukaryota</taxon>
        <taxon>Metazoa</taxon>
        <taxon>Chordata</taxon>
        <taxon>Craniata</taxon>
        <taxon>Vertebrata</taxon>
        <taxon>Euteleostomi</taxon>
        <taxon>Actinopterygii</taxon>
        <taxon>Neopterygii</taxon>
        <taxon>Teleostei</taxon>
        <taxon>Albuliformes</taxon>
        <taxon>Albulidae</taxon>
        <taxon>Albula</taxon>
    </lineage>
</organism>
<evidence type="ECO:0000313" key="1">
    <source>
        <dbReference type="EMBL" id="KAG9336844.1"/>
    </source>
</evidence>
<dbReference type="EMBL" id="JAFBMS010000102">
    <property type="protein sequence ID" value="KAG9336844.1"/>
    <property type="molecule type" value="Genomic_DNA"/>
</dbReference>
<protein>
    <submittedName>
        <fullName evidence="1">Uncharacterized protein</fullName>
    </submittedName>
</protein>
<dbReference type="Proteomes" id="UP000824540">
    <property type="component" value="Unassembled WGS sequence"/>
</dbReference>
<sequence length="216" mass="24257">MSAAPASGCAPITLKVALIWNSEDDSITGLTQRSDRVQVILRAPGQIEGWDMDCLMLASDHDSMARSWWFGMTLNPSPTTLQRDTLSQMYFELRQGEFYCGKKWKKPDRGMRSVPFQSNNPLRRAASEPLLALWCEKPISFVTLPASLRCHCYCIRAWSLPGSLWQCYIETKLQACAATLQTSGAPQGRKAPLHNAEPWRPGLRFPISLTKQKIAL</sequence>
<comment type="caution">
    <text evidence="1">The sequence shown here is derived from an EMBL/GenBank/DDBJ whole genome shotgun (WGS) entry which is preliminary data.</text>
</comment>
<dbReference type="AlphaFoldDB" id="A0A8T2NA74"/>
<proteinExistence type="predicted"/>
<keyword evidence="2" id="KW-1185">Reference proteome</keyword>
<reference evidence="1" key="1">
    <citation type="thesis" date="2021" institute="BYU ScholarsArchive" country="Provo, UT, USA">
        <title>Applications of and Algorithms for Genome Assembly and Genomic Analyses with an Emphasis on Marine Teleosts.</title>
        <authorList>
            <person name="Pickett B.D."/>
        </authorList>
    </citation>
    <scope>NUCLEOTIDE SEQUENCE</scope>
    <source>
        <strain evidence="1">HI-2016</strain>
    </source>
</reference>